<feature type="region of interest" description="Disordered" evidence="2">
    <location>
        <begin position="191"/>
        <end position="211"/>
    </location>
</feature>
<gene>
    <name evidence="4" type="ORF">CesoFtcFv8_024725</name>
</gene>
<keyword evidence="5" id="KW-1185">Reference proteome</keyword>
<dbReference type="Gene3D" id="2.40.50.40">
    <property type="match status" value="1"/>
</dbReference>
<protein>
    <recommendedName>
        <fullName evidence="3">Chromo domain-containing protein</fullName>
    </recommendedName>
</protein>
<comment type="subcellular location">
    <subcellularLocation>
        <location evidence="1">Nucleus</location>
    </subcellularLocation>
</comment>
<dbReference type="Pfam" id="PF00385">
    <property type="entry name" value="Chromo"/>
    <property type="match status" value="1"/>
</dbReference>
<sequence length="211" mass="23914">MGFQPPLFPAQEEEVAVPSVQTHLRRCRKVWRDTRAALLRSAARNRLIADRHRTQVPNYLPGQSGWLSSKDLPLKTESKKLTPRYIGPFIIDSIINPSAVKLKLPSHMKVHPTSHVFLFKPVASSPLSPPVSVPPPPRIINNHPTYTVRRLLDIRRRGRGFQYLVDWEGYGLEERCWVPQRDIVGASLIRDFHRDNPGRPGKPGRPPGGVP</sequence>
<comment type="caution">
    <text evidence="4">The sequence shown here is derived from an EMBL/GenBank/DDBJ whole genome shotgun (WGS) entry which is preliminary data.</text>
</comment>
<dbReference type="EMBL" id="JAULUE010002065">
    <property type="protein sequence ID" value="KAK5879423.1"/>
    <property type="molecule type" value="Genomic_DNA"/>
</dbReference>
<feature type="domain" description="Chromo" evidence="3">
    <location>
        <begin position="146"/>
        <end position="204"/>
    </location>
</feature>
<dbReference type="PROSITE" id="PS50013">
    <property type="entry name" value="CHROMO_2"/>
    <property type="match status" value="1"/>
</dbReference>
<dbReference type="InterPro" id="IPR000953">
    <property type="entry name" value="Chromo/chromo_shadow_dom"/>
</dbReference>
<dbReference type="GO" id="GO:0005634">
    <property type="term" value="C:nucleus"/>
    <property type="evidence" value="ECO:0007669"/>
    <property type="project" value="UniProtKB-SubCell"/>
</dbReference>
<accession>A0AAN8B705</accession>
<dbReference type="InterPro" id="IPR016197">
    <property type="entry name" value="Chromo-like_dom_sf"/>
</dbReference>
<evidence type="ECO:0000313" key="5">
    <source>
        <dbReference type="Proteomes" id="UP001335648"/>
    </source>
</evidence>
<dbReference type="Proteomes" id="UP001335648">
    <property type="component" value="Unassembled WGS sequence"/>
</dbReference>
<name>A0AAN8B705_9TELE</name>
<dbReference type="InterPro" id="IPR056924">
    <property type="entry name" value="SH3_Tf2-1"/>
</dbReference>
<dbReference type="SUPFAM" id="SSF54160">
    <property type="entry name" value="Chromo domain-like"/>
    <property type="match status" value="1"/>
</dbReference>
<dbReference type="Pfam" id="PF24626">
    <property type="entry name" value="SH3_Tf2-1"/>
    <property type="match status" value="1"/>
</dbReference>
<organism evidence="4 5">
    <name type="scientific">Champsocephalus esox</name>
    <name type="common">pike icefish</name>
    <dbReference type="NCBI Taxonomy" id="159716"/>
    <lineage>
        <taxon>Eukaryota</taxon>
        <taxon>Metazoa</taxon>
        <taxon>Chordata</taxon>
        <taxon>Craniata</taxon>
        <taxon>Vertebrata</taxon>
        <taxon>Euteleostomi</taxon>
        <taxon>Actinopterygii</taxon>
        <taxon>Neopterygii</taxon>
        <taxon>Teleostei</taxon>
        <taxon>Neoteleostei</taxon>
        <taxon>Acanthomorphata</taxon>
        <taxon>Eupercaria</taxon>
        <taxon>Perciformes</taxon>
        <taxon>Notothenioidei</taxon>
        <taxon>Channichthyidae</taxon>
        <taxon>Champsocephalus</taxon>
    </lineage>
</organism>
<evidence type="ECO:0000313" key="4">
    <source>
        <dbReference type="EMBL" id="KAK5879423.1"/>
    </source>
</evidence>
<proteinExistence type="predicted"/>
<evidence type="ECO:0000259" key="3">
    <source>
        <dbReference type="PROSITE" id="PS50013"/>
    </source>
</evidence>
<evidence type="ECO:0000256" key="2">
    <source>
        <dbReference type="SAM" id="MobiDB-lite"/>
    </source>
</evidence>
<dbReference type="CDD" id="cd00024">
    <property type="entry name" value="CD_CSD"/>
    <property type="match status" value="1"/>
</dbReference>
<evidence type="ECO:0000256" key="1">
    <source>
        <dbReference type="ARBA" id="ARBA00004123"/>
    </source>
</evidence>
<dbReference type="AlphaFoldDB" id="A0AAN8B705"/>
<dbReference type="SMART" id="SM00298">
    <property type="entry name" value="CHROMO"/>
    <property type="match status" value="1"/>
</dbReference>
<reference evidence="4 5" key="1">
    <citation type="journal article" date="2023" name="Mol. Biol. Evol.">
        <title>Genomics of Secondarily Temperate Adaptation in the Only Non-Antarctic Icefish.</title>
        <authorList>
            <person name="Rivera-Colon A.G."/>
            <person name="Rayamajhi N."/>
            <person name="Minhas B.F."/>
            <person name="Madrigal G."/>
            <person name="Bilyk K.T."/>
            <person name="Yoon V."/>
            <person name="Hune M."/>
            <person name="Gregory S."/>
            <person name="Cheng C.H.C."/>
            <person name="Catchen J.M."/>
        </authorList>
    </citation>
    <scope>NUCLEOTIDE SEQUENCE [LARGE SCALE GENOMIC DNA]</scope>
    <source>
        <strain evidence="4">JC2023a</strain>
    </source>
</reference>
<dbReference type="InterPro" id="IPR023780">
    <property type="entry name" value="Chromo_domain"/>
</dbReference>